<protein>
    <submittedName>
        <fullName evidence="1">Uncharacterized protein</fullName>
    </submittedName>
</protein>
<gene>
    <name evidence="1" type="ORF">VF08_03025</name>
</gene>
<dbReference type="EMBL" id="LAHD01000005">
    <property type="protein sequence ID" value="PHK06724.1"/>
    <property type="molecule type" value="Genomic_DNA"/>
</dbReference>
<evidence type="ECO:0000313" key="2">
    <source>
        <dbReference type="Proteomes" id="UP000222310"/>
    </source>
</evidence>
<name>A0A9Q6EN15_NOSLI</name>
<reference evidence="1 2" key="1">
    <citation type="submission" date="2015-02" db="EMBL/GenBank/DDBJ databases">
        <title>Nostoc linckia genome annotation.</title>
        <authorList>
            <person name="Zhou Z."/>
        </authorList>
    </citation>
    <scope>NUCLEOTIDE SEQUENCE [LARGE SCALE GENOMIC DNA]</scope>
    <source>
        <strain evidence="2">z8</strain>
    </source>
</reference>
<sequence length="203" mass="21573">MSFIHTALSVDNISALKALNDESTPKRVDKMFLTVNDDGTGSSAWYRYKRSASDAENPPKIVASSDNVGRWFQFSGGGVGGGAAFGGNIICTSSCEVGGKAFEFLAPQTSLKLIIQVGFDINIQAGSSAIAVYRWSQEPNTSRTGQESTPAATISQAGGEITINITSTFRWISVYAKNPSKSNYLDGTCFTINGNVITLVGYS</sequence>
<proteinExistence type="predicted"/>
<evidence type="ECO:0000313" key="1">
    <source>
        <dbReference type="EMBL" id="PHK06724.1"/>
    </source>
</evidence>
<comment type="caution">
    <text evidence="1">The sequence shown here is derived from an EMBL/GenBank/DDBJ whole genome shotgun (WGS) entry which is preliminary data.</text>
</comment>
<organism evidence="1 2">
    <name type="scientific">Nostoc linckia z8</name>
    <dbReference type="NCBI Taxonomy" id="1628746"/>
    <lineage>
        <taxon>Bacteria</taxon>
        <taxon>Bacillati</taxon>
        <taxon>Cyanobacteriota</taxon>
        <taxon>Cyanophyceae</taxon>
        <taxon>Nostocales</taxon>
        <taxon>Nostocaceae</taxon>
        <taxon>Nostoc</taxon>
    </lineage>
</organism>
<dbReference type="Proteomes" id="UP000222310">
    <property type="component" value="Unassembled WGS sequence"/>
</dbReference>
<dbReference type="RefSeq" id="WP_099066506.1">
    <property type="nucleotide sequence ID" value="NZ_LAHD01000005.1"/>
</dbReference>
<dbReference type="GeneID" id="57094424"/>
<accession>A0A9Q6EN15</accession>
<dbReference type="AlphaFoldDB" id="A0A9Q6EN15"/>